<dbReference type="PANTHER" id="PTHR33988:SF3">
    <property type="entry name" value="ENDORIBONUCLEASE TOXIN CHPB-RELATED"/>
    <property type="match status" value="1"/>
</dbReference>
<dbReference type="Pfam" id="PF02452">
    <property type="entry name" value="PemK_toxin"/>
    <property type="match status" value="1"/>
</dbReference>
<reference evidence="1" key="1">
    <citation type="submission" date="2016-03" db="EMBL/GenBank/DDBJ databases">
        <title>Co-evolution between Pasteurellaceae and their hosts.</title>
        <authorList>
            <person name="Hansen M.J."/>
            <person name="Bojesen A.M."/>
            <person name="Planet P."/>
        </authorList>
    </citation>
    <scope>NUCLEOTIDE SEQUENCE</scope>
    <source>
        <strain evidence="1">146/S8/89</strain>
    </source>
</reference>
<sequence length="110" mass="12223">MVSRYIPDVGDIVWLDFDPQTGHEQAGNRPAIVLSPKAYNQIGLMLCCPLTTKIKGYPFEVRIAGNIPNVALCDQIKSLDWRARNAQFKGKANQAEIEDIKEKIAVLLGL</sequence>
<protein>
    <submittedName>
        <fullName evidence="1">Toxin MazF</fullName>
    </submittedName>
</protein>
<dbReference type="Gene3D" id="2.30.30.110">
    <property type="match status" value="1"/>
</dbReference>
<comment type="caution">
    <text evidence="1">The sequence shown here is derived from an EMBL/GenBank/DDBJ whole genome shotgun (WGS) entry which is preliminary data.</text>
</comment>
<proteinExistence type="predicted"/>
<name>A0A9X4SL53_9PAST</name>
<accession>A0A9X4SL53</accession>
<dbReference type="Proteomes" id="UP001155500">
    <property type="component" value="Unassembled WGS sequence"/>
</dbReference>
<evidence type="ECO:0000313" key="2">
    <source>
        <dbReference type="Proteomes" id="UP001155500"/>
    </source>
</evidence>
<gene>
    <name evidence="1" type="ORF">A6A20_09215</name>
</gene>
<dbReference type="GO" id="GO:0004521">
    <property type="term" value="F:RNA endonuclease activity"/>
    <property type="evidence" value="ECO:0007669"/>
    <property type="project" value="TreeGrafter"/>
</dbReference>
<dbReference type="GO" id="GO:0016075">
    <property type="term" value="P:rRNA catabolic process"/>
    <property type="evidence" value="ECO:0007669"/>
    <property type="project" value="TreeGrafter"/>
</dbReference>
<keyword evidence="2" id="KW-1185">Reference proteome</keyword>
<evidence type="ECO:0000313" key="1">
    <source>
        <dbReference type="EMBL" id="MDG6895799.1"/>
    </source>
</evidence>
<dbReference type="InterPro" id="IPR011067">
    <property type="entry name" value="Plasmid_toxin/cell-grow_inhib"/>
</dbReference>
<dbReference type="EMBL" id="LWID01000001">
    <property type="protein sequence ID" value="MDG6895799.1"/>
    <property type="molecule type" value="Genomic_DNA"/>
</dbReference>
<dbReference type="GO" id="GO:0006402">
    <property type="term" value="P:mRNA catabolic process"/>
    <property type="evidence" value="ECO:0007669"/>
    <property type="project" value="TreeGrafter"/>
</dbReference>
<dbReference type="GO" id="GO:0003677">
    <property type="term" value="F:DNA binding"/>
    <property type="evidence" value="ECO:0007669"/>
    <property type="project" value="InterPro"/>
</dbReference>
<dbReference type="RefSeq" id="WP_279573169.1">
    <property type="nucleotide sequence ID" value="NZ_LWID01000001.1"/>
</dbReference>
<dbReference type="NCBIfam" id="NF007386">
    <property type="entry name" value="PRK09907.1"/>
    <property type="match status" value="1"/>
</dbReference>
<dbReference type="SUPFAM" id="SSF50118">
    <property type="entry name" value="Cell growth inhibitor/plasmid maintenance toxic component"/>
    <property type="match status" value="1"/>
</dbReference>
<dbReference type="PANTHER" id="PTHR33988">
    <property type="entry name" value="ENDORIBONUCLEASE MAZF-RELATED"/>
    <property type="match status" value="1"/>
</dbReference>
<organism evidence="1 2">
    <name type="scientific">Volucribacter amazonae</name>
    <dbReference type="NCBI Taxonomy" id="256731"/>
    <lineage>
        <taxon>Bacteria</taxon>
        <taxon>Pseudomonadati</taxon>
        <taxon>Pseudomonadota</taxon>
        <taxon>Gammaproteobacteria</taxon>
        <taxon>Pasteurellales</taxon>
        <taxon>Pasteurellaceae</taxon>
        <taxon>Volucribacter</taxon>
    </lineage>
</organism>
<dbReference type="InterPro" id="IPR003477">
    <property type="entry name" value="PemK-like"/>
</dbReference>
<dbReference type="AlphaFoldDB" id="A0A9X4SL53"/>